<protein>
    <submittedName>
        <fullName evidence="1">Uncharacterized protein</fullName>
    </submittedName>
</protein>
<comment type="caution">
    <text evidence="1">The sequence shown here is derived from an EMBL/GenBank/DDBJ whole genome shotgun (WGS) entry which is preliminary data.</text>
</comment>
<accession>A0A497EJL6</accession>
<name>A0A497EJL6_9CREN</name>
<sequence length="82" mass="9413">MEGFCPPRRRVRVDVLLPSSFSMEASSPRDKMLRLGMVARFLAAARVEALILYHEDPESPEEANARFIKLVMDYLNTAPYLR</sequence>
<evidence type="ECO:0000313" key="2">
    <source>
        <dbReference type="Proteomes" id="UP000278475"/>
    </source>
</evidence>
<evidence type="ECO:0000313" key="1">
    <source>
        <dbReference type="EMBL" id="RLE45367.1"/>
    </source>
</evidence>
<dbReference type="InterPro" id="IPR029026">
    <property type="entry name" value="tRNA_m1G_MTases_N"/>
</dbReference>
<reference evidence="1 2" key="1">
    <citation type="submission" date="2018-06" db="EMBL/GenBank/DDBJ databases">
        <title>Extensive metabolic versatility and redundancy in microbially diverse, dynamic hydrothermal sediments.</title>
        <authorList>
            <person name="Dombrowski N."/>
            <person name="Teske A."/>
            <person name="Baker B.J."/>
        </authorList>
    </citation>
    <scope>NUCLEOTIDE SEQUENCE [LARGE SCALE GENOMIC DNA]</scope>
    <source>
        <strain evidence="1">B66_G16</strain>
    </source>
</reference>
<dbReference type="EMBL" id="QMQV01000264">
    <property type="protein sequence ID" value="RLE45367.1"/>
    <property type="molecule type" value="Genomic_DNA"/>
</dbReference>
<organism evidence="1 2">
    <name type="scientific">Thermoproteota archaeon</name>
    <dbReference type="NCBI Taxonomy" id="2056631"/>
    <lineage>
        <taxon>Archaea</taxon>
        <taxon>Thermoproteota</taxon>
    </lineage>
</organism>
<gene>
    <name evidence="1" type="ORF">DRJ31_11395</name>
</gene>
<feature type="non-terminal residue" evidence="1">
    <location>
        <position position="82"/>
    </location>
</feature>
<dbReference type="SUPFAM" id="SSF75217">
    <property type="entry name" value="alpha/beta knot"/>
    <property type="match status" value="1"/>
</dbReference>
<dbReference type="AlphaFoldDB" id="A0A497EJL6"/>
<dbReference type="Proteomes" id="UP000278475">
    <property type="component" value="Unassembled WGS sequence"/>
</dbReference>
<dbReference type="Gene3D" id="3.40.1280.10">
    <property type="match status" value="1"/>
</dbReference>
<dbReference type="InterPro" id="IPR029028">
    <property type="entry name" value="Alpha/beta_knot_MTases"/>
</dbReference>
<proteinExistence type="predicted"/>